<dbReference type="Pfam" id="PF15044">
    <property type="entry name" value="CLU_N"/>
    <property type="match status" value="1"/>
</dbReference>
<dbReference type="FunFam" id="1.25.40.10:FF:000099">
    <property type="entry name" value="Clustered mitochondria protein homolog"/>
    <property type="match status" value="1"/>
</dbReference>
<dbReference type="Pfam" id="PF12807">
    <property type="entry name" value="eIF3_p135"/>
    <property type="match status" value="1"/>
</dbReference>
<dbReference type="SUPFAM" id="SSF48452">
    <property type="entry name" value="TPR-like"/>
    <property type="match status" value="2"/>
</dbReference>
<dbReference type="GO" id="GO:0048312">
    <property type="term" value="P:intracellular distribution of mitochondria"/>
    <property type="evidence" value="ECO:0007669"/>
    <property type="project" value="TreeGrafter"/>
</dbReference>
<evidence type="ECO:0000259" key="4">
    <source>
        <dbReference type="PROSITE" id="PS51823"/>
    </source>
</evidence>
<feature type="compositionally biased region" description="Basic and acidic residues" evidence="3">
    <location>
        <begin position="333"/>
        <end position="355"/>
    </location>
</feature>
<gene>
    <name evidence="6" type="primary">LOC108279094</name>
</gene>
<dbReference type="STRING" id="7998.ENSIPUP00000012202"/>
<dbReference type="InterPro" id="IPR033646">
    <property type="entry name" value="CLU-central"/>
</dbReference>
<dbReference type="OMA" id="HEKERYM"/>
<evidence type="ECO:0000313" key="5">
    <source>
        <dbReference type="Proteomes" id="UP000221080"/>
    </source>
</evidence>
<dbReference type="InterPro" id="IPR028275">
    <property type="entry name" value="CLU_N"/>
</dbReference>
<dbReference type="GO" id="GO:0007005">
    <property type="term" value="P:mitochondrion organization"/>
    <property type="evidence" value="ECO:0007669"/>
    <property type="project" value="UniProtKB-UniRule"/>
</dbReference>
<dbReference type="CTD" id="100150676"/>
<feature type="region of interest" description="Disordered" evidence="3">
    <location>
        <begin position="372"/>
        <end position="430"/>
    </location>
</feature>
<feature type="domain" description="Clu" evidence="4">
    <location>
        <begin position="781"/>
        <end position="1023"/>
    </location>
</feature>
<evidence type="ECO:0000256" key="2">
    <source>
        <dbReference type="HAMAP-Rule" id="MF_03013"/>
    </source>
</evidence>
<keyword evidence="5" id="KW-1185">Reference proteome</keyword>
<feature type="region of interest" description="Disordered" evidence="3">
    <location>
        <begin position="331"/>
        <end position="355"/>
    </location>
</feature>
<accession>A0A2D0T0V4</accession>
<dbReference type="PROSITE" id="PS51823">
    <property type="entry name" value="CLU"/>
    <property type="match status" value="1"/>
</dbReference>
<dbReference type="InterPro" id="IPR007967">
    <property type="entry name" value="GSKIP_dom"/>
</dbReference>
<organism evidence="5 6">
    <name type="scientific">Ictalurus punctatus</name>
    <name type="common">Channel catfish</name>
    <name type="synonym">Silurus punctatus</name>
    <dbReference type="NCBI Taxonomy" id="7998"/>
    <lineage>
        <taxon>Eukaryota</taxon>
        <taxon>Metazoa</taxon>
        <taxon>Chordata</taxon>
        <taxon>Craniata</taxon>
        <taxon>Vertebrata</taxon>
        <taxon>Euteleostomi</taxon>
        <taxon>Actinopterygii</taxon>
        <taxon>Neopterygii</taxon>
        <taxon>Teleostei</taxon>
        <taxon>Ostariophysi</taxon>
        <taxon>Siluriformes</taxon>
        <taxon>Ictaluridae</taxon>
        <taxon>Ictalurus</taxon>
    </lineage>
</organism>
<feature type="compositionally biased region" description="Basic and acidic residues" evidence="3">
    <location>
        <begin position="407"/>
        <end position="423"/>
    </location>
</feature>
<dbReference type="Gene3D" id="1.25.40.10">
    <property type="entry name" value="Tetratricopeptide repeat domain"/>
    <property type="match status" value="1"/>
</dbReference>
<dbReference type="GO" id="GO:0003729">
    <property type="term" value="F:mRNA binding"/>
    <property type="evidence" value="ECO:0007669"/>
    <property type="project" value="TreeGrafter"/>
</dbReference>
<proteinExistence type="inferred from homology"/>
<dbReference type="Gene3D" id="3.30.2280.10">
    <property type="entry name" value="Hypothetical protein (hspc210)"/>
    <property type="match status" value="1"/>
</dbReference>
<dbReference type="InterPro" id="IPR019734">
    <property type="entry name" value="TPR_rpt"/>
</dbReference>
<dbReference type="OrthoDB" id="1414216at2759"/>
<protein>
    <recommendedName>
        <fullName evidence="2">Clustered mitochondria protein homolog</fullName>
    </recommendedName>
</protein>
<comment type="subcellular location">
    <subcellularLocation>
        <location evidence="2">Cytoplasm</location>
    </subcellularLocation>
    <subcellularLocation>
        <location evidence="2">Cytoplasmic granule</location>
    </subcellularLocation>
</comment>
<dbReference type="PANTHER" id="PTHR12601">
    <property type="entry name" value="EUKARYOTIC TRANSLATION INITIATION FACTOR 3 SUBUNIT EIF-3"/>
    <property type="match status" value="1"/>
</dbReference>
<dbReference type="InterPro" id="IPR011990">
    <property type="entry name" value="TPR-like_helical_dom_sf"/>
</dbReference>
<dbReference type="GO" id="GO:0005737">
    <property type="term" value="C:cytoplasm"/>
    <property type="evidence" value="ECO:0007669"/>
    <property type="project" value="UniProtKB-SubCell"/>
</dbReference>
<evidence type="ECO:0000313" key="6">
    <source>
        <dbReference type="RefSeq" id="XP_017348549.1"/>
    </source>
</evidence>
<dbReference type="InterPro" id="IPR023231">
    <property type="entry name" value="GSKIP_dom_sf"/>
</dbReference>
<feature type="region of interest" description="Disordered" evidence="3">
    <location>
        <begin position="1267"/>
        <end position="1287"/>
    </location>
</feature>
<dbReference type="PANTHER" id="PTHR12601:SF10">
    <property type="entry name" value="CLUSTERED MITOCHONDRIA PROTEIN HOMOLOG"/>
    <property type="match status" value="1"/>
</dbReference>
<dbReference type="FunFam" id="3.30.2280.10:FF:000002">
    <property type="entry name" value="Clustered mitochondria protein homolog"/>
    <property type="match status" value="1"/>
</dbReference>
<dbReference type="Pfam" id="PF05303">
    <property type="entry name" value="GSKIP_dom"/>
    <property type="match status" value="1"/>
</dbReference>
<keyword evidence="2" id="KW-0694">RNA-binding</keyword>
<keyword evidence="1 2" id="KW-0963">Cytoplasm</keyword>
<dbReference type="InterPro" id="IPR025697">
    <property type="entry name" value="CLU_dom"/>
</dbReference>
<dbReference type="GeneID" id="108279094"/>
<dbReference type="InterPro" id="IPR027523">
    <property type="entry name" value="CLU_prot"/>
</dbReference>
<comment type="similarity">
    <text evidence="2">Belongs to the CLU family.</text>
</comment>
<dbReference type="Proteomes" id="UP000221080">
    <property type="component" value="Chromosome 18"/>
</dbReference>
<dbReference type="HAMAP" id="MF_03013">
    <property type="entry name" value="CLU"/>
    <property type="match status" value="1"/>
</dbReference>
<dbReference type="Pfam" id="PF13236">
    <property type="entry name" value="CLU"/>
    <property type="match status" value="1"/>
</dbReference>
<reference evidence="6" key="2">
    <citation type="submission" date="2025-08" db="UniProtKB">
        <authorList>
            <consortium name="RefSeq"/>
        </authorList>
    </citation>
    <scope>IDENTIFICATION</scope>
    <source>
        <tissue evidence="6">Blood</tissue>
    </source>
</reference>
<sequence>MGNLLQCCLRRLFRCKDIPDQIEEQSPLLSRENSDVESLSPSRSDMLASPVLDQDHLIYPDIVLSSSHRANLDRADLSQQLELVLPESGQNKKQSSVKEECQEGFEEEGMPSTRISQQEFCYLDRNQLCSTEKEWPLLSSLHSWPSEQSNAANFASQTMIYTHGQGSRYWQASPCQGVQLLAQGNGSQRLIFSEPKSAGTFSTPSSDSLGKISTQTETIVQVDEVGIQDEYKEETQLGEGTEQMELNVVRRDQNVARLGQEVTQRPKHEQSAVCSDESAAQLDEVGVKINLDVSNQMEQCPVQSGQIEAQYRPSIAQTDEIRHETDVLISQNGEHKEPGLRVRLKTSPDIERNQDEITQTQQLVLELDSIQTEAKTSGHKEQHISGNEPEFAPNKQGAVELRSLNKGQEREKSEELEQDEIHPNLDQGPEQNERFTLFVVDKLFLATPNIAGPRPNNILSDQTEVSELNRYSDKELQADPDSVDADPSEDIGLTIRIQVPGTEPTDFQASPLAMVQEIKQVLMDREETCHRTCFSLQLDGHTLDNFTDLKSITGLQEGSLLKIVEEPYTVREVRLHLRHIRDLLKSLDPTDAYNGIEGSSLSFLRFFTEERVEENSKFKKRGEELKQFNCSPPEYILPGTKECLLGPLQPQSENLKPIECLKVLMTSNWNPPPGSRKIHGDLMYLNVLTMEDRQFSITASTRGFYLNQSTTYSFNPKPENPSMLSHSLVELLSQISPVFKKNFSLLLKRRTSTHPFERIGTPLQVFSWTAPALNHAMDCVRAEDASSSQLGYEGHVPGQVCDWNEELQSTRELPRQSLKDRLLRDRAIFKANSDFVSTATRGAMAVVDGNVMPINPSEEPRNHMYVWNNIFFSLGLDGHEHYEELGGEAAAYAASAIDLNGVRAYSAVDADGLYVLGTVLVDYRGYRITAQSIIPGILERGQEQSVIYGSTDFGKTVVSNERFLMLLDKPSKHLRVQRHLVLNKDDSAVELCSSVECKGIMGNDGRHYILDLLFTFPPDLNFLPVEGEELHTECQQLGFPLQHPHRLVCLRQELIEAFVKYRYHSCKSTASQGLDQESNSIGSPHSPEAAALRLTADISNKGVDIPTPDKNNSPSQTSSFDIRFNPDIFSPGVRFPKECMQDIQEQKQLLKDAAAFLVSNQIPDLIKSCVDHTTMPMDGFTLTEALHQHGINVRYLGTVLEFIEKSPQKTKLDHVYRIALCELITRCTKHMFRTYLVAVESSSLSVSVSHFLNCFLSSPPDVLGTQQMDRLSSKRRSRRRRSRGSVSGEITSVGASWASLTSSELWRTIQAEAREYYHYRLPCDSIEQAVDKCGLQRITLLREISIKTGIQLLIREYQFDVKHRPVFTEEDILNIFPIVKHVIPKANDGIYLLHCGQASIQQGSLKEGCELISQALGLFTNVYGALHQDVCVCLRLLGRIYYILGDYAEALSHQQKAVLISERVLGIDHPNTILEYKHLGLYCFAGGQTSTALRLLYRARYLMLLLCGEDHPEMALLDSKIGLMLHGVMQCDLALKFLENALALTSKYQGPTSLKVAQGHHLLAKVYESKGEFRSALRHEKERYMIYRNQVGEAHEKTQESSEYLKHLTNQAVILQKTMNMIYKNRSASSITPLTLATPSRLWIVEQLNLVTGIVLIPLSNKDLETLRDNTQKTSA</sequence>
<feature type="compositionally biased region" description="Basic residues" evidence="3">
    <location>
        <begin position="1273"/>
        <end position="1283"/>
    </location>
</feature>
<evidence type="ECO:0000256" key="3">
    <source>
        <dbReference type="SAM" id="MobiDB-lite"/>
    </source>
</evidence>
<dbReference type="KEGG" id="ipu:108279094"/>
<evidence type="ECO:0000256" key="1">
    <source>
        <dbReference type="ARBA" id="ARBA00022490"/>
    </source>
</evidence>
<name>A0A2D0T0V4_ICTPU</name>
<dbReference type="SUPFAM" id="SSF103107">
    <property type="entry name" value="Hypothetical protein c14orf129, hspc210"/>
    <property type="match status" value="1"/>
</dbReference>
<dbReference type="SMART" id="SM00028">
    <property type="entry name" value="TPR"/>
    <property type="match status" value="3"/>
</dbReference>
<reference evidence="5" key="1">
    <citation type="journal article" date="2016" name="Nat. Commun.">
        <title>The channel catfish genome sequence provides insights into the evolution of scale formation in teleosts.</title>
        <authorList>
            <person name="Liu Z."/>
            <person name="Liu S."/>
            <person name="Yao J."/>
            <person name="Bao L."/>
            <person name="Zhang J."/>
            <person name="Li Y."/>
            <person name="Jiang C."/>
            <person name="Sun L."/>
            <person name="Wang R."/>
            <person name="Zhang Y."/>
            <person name="Zhou T."/>
            <person name="Zeng Q."/>
            <person name="Fu Q."/>
            <person name="Gao S."/>
            <person name="Li N."/>
            <person name="Koren S."/>
            <person name="Jiang Y."/>
            <person name="Zimin A."/>
            <person name="Xu P."/>
            <person name="Phillippy A.M."/>
            <person name="Geng X."/>
            <person name="Song L."/>
            <person name="Sun F."/>
            <person name="Li C."/>
            <person name="Wang X."/>
            <person name="Chen A."/>
            <person name="Jin Y."/>
            <person name="Yuan Z."/>
            <person name="Yang Y."/>
            <person name="Tan S."/>
            <person name="Peatman E."/>
            <person name="Lu J."/>
            <person name="Qin Z."/>
            <person name="Dunham R."/>
            <person name="Li Z."/>
            <person name="Sonstegard T."/>
            <person name="Feng J."/>
            <person name="Danzmann R.G."/>
            <person name="Schroeder S."/>
            <person name="Scheffler B."/>
            <person name="Duke M.V."/>
            <person name="Ballard L."/>
            <person name="Kucuktas H."/>
            <person name="Kaltenboeck L."/>
            <person name="Liu H."/>
            <person name="Armbruster J."/>
            <person name="Xie Y."/>
            <person name="Kirby M.L."/>
            <person name="Tian Y."/>
            <person name="Flanagan M.E."/>
            <person name="Mu W."/>
            <person name="Waldbieser G.C."/>
        </authorList>
    </citation>
    <scope>NUCLEOTIDE SEQUENCE [LARGE SCALE GENOMIC DNA]</scope>
    <source>
        <strain evidence="5">SDA103</strain>
    </source>
</reference>
<dbReference type="RefSeq" id="XP_017348549.1">
    <property type="nucleotide sequence ID" value="XM_017493060.3"/>
</dbReference>
<dbReference type="Pfam" id="PF13424">
    <property type="entry name" value="TPR_12"/>
    <property type="match status" value="2"/>
</dbReference>
<comment type="function">
    <text evidence="2">mRNA-binding protein involved in proper cytoplasmic distribution of mitochondria. Specifically binds mRNAs of nuclear-encoded mitochondrial proteins in the cytoplasm and regulates transport or translation of these transcripts close to mitochondria, playing a role in mitochondrial biogenesis.</text>
</comment>
<dbReference type="CDD" id="cd15466">
    <property type="entry name" value="CLU-central"/>
    <property type="match status" value="1"/>
</dbReference>